<keyword evidence="2" id="KW-1185">Reference proteome</keyword>
<dbReference type="Proteomes" id="UP001145114">
    <property type="component" value="Unassembled WGS sequence"/>
</dbReference>
<evidence type="ECO:0000313" key="1">
    <source>
        <dbReference type="EMBL" id="KAJ1674691.1"/>
    </source>
</evidence>
<name>A0ACC1HEC1_9FUNG</name>
<reference evidence="1" key="1">
    <citation type="submission" date="2022-06" db="EMBL/GenBank/DDBJ databases">
        <title>Phylogenomic reconstructions and comparative analyses of Kickxellomycotina fungi.</title>
        <authorList>
            <person name="Reynolds N.K."/>
            <person name="Stajich J.E."/>
            <person name="Barry K."/>
            <person name="Grigoriev I.V."/>
            <person name="Crous P."/>
            <person name="Smith M.E."/>
        </authorList>
    </citation>
    <scope>NUCLEOTIDE SEQUENCE</scope>
    <source>
        <strain evidence="1">RSA 2271</strain>
    </source>
</reference>
<evidence type="ECO:0000313" key="2">
    <source>
        <dbReference type="Proteomes" id="UP001145114"/>
    </source>
</evidence>
<protein>
    <submittedName>
        <fullName evidence="1">Uncharacterized protein</fullName>
    </submittedName>
</protein>
<proteinExistence type="predicted"/>
<accession>A0ACC1HEC1</accession>
<sequence>MTARNSLVWLDHLPPLFANSLNSNNFNQVIPPQYCCVGDDNDDASNSGDDVSSASQTFSSWAKNDIDIDEEESKHDDDKNIFQRAGDKIKSVFGGDGEGKSDKDDDDDDDDDDRSWFDKAKSKVKGMLRGDDTDGGVGLAGIRNLGSTTLRALIIGATLANALHTQPQYI</sequence>
<comment type="caution">
    <text evidence="1">The sequence shown here is derived from an EMBL/GenBank/DDBJ whole genome shotgun (WGS) entry which is preliminary data.</text>
</comment>
<gene>
    <name evidence="1" type="ORF">EV182_002763</name>
</gene>
<organism evidence="1 2">
    <name type="scientific">Spiromyces aspiralis</name>
    <dbReference type="NCBI Taxonomy" id="68401"/>
    <lineage>
        <taxon>Eukaryota</taxon>
        <taxon>Fungi</taxon>
        <taxon>Fungi incertae sedis</taxon>
        <taxon>Zoopagomycota</taxon>
        <taxon>Kickxellomycotina</taxon>
        <taxon>Kickxellomycetes</taxon>
        <taxon>Kickxellales</taxon>
        <taxon>Kickxellaceae</taxon>
        <taxon>Spiromyces</taxon>
    </lineage>
</organism>
<dbReference type="EMBL" id="JAMZIH010005757">
    <property type="protein sequence ID" value="KAJ1674691.1"/>
    <property type="molecule type" value="Genomic_DNA"/>
</dbReference>